<dbReference type="InterPro" id="IPR046350">
    <property type="entry name" value="Cystatin_sf"/>
</dbReference>
<feature type="chain" id="PRO_5017334485" description="Cystatin domain-containing protein" evidence="2">
    <location>
        <begin position="16"/>
        <end position="185"/>
    </location>
</feature>
<dbReference type="Pfam" id="PF00031">
    <property type="entry name" value="Cystatin"/>
    <property type="match status" value="1"/>
</dbReference>
<name>A0A397F6X0_APHAT</name>
<dbReference type="Proteomes" id="UP000266196">
    <property type="component" value="Unassembled WGS sequence"/>
</dbReference>
<organism evidence="4 5">
    <name type="scientific">Aphanomyces astaci</name>
    <name type="common">Crayfish plague agent</name>
    <dbReference type="NCBI Taxonomy" id="112090"/>
    <lineage>
        <taxon>Eukaryota</taxon>
        <taxon>Sar</taxon>
        <taxon>Stramenopiles</taxon>
        <taxon>Oomycota</taxon>
        <taxon>Saprolegniomycetes</taxon>
        <taxon>Saprolegniales</taxon>
        <taxon>Verrucalvaceae</taxon>
        <taxon>Aphanomyces</taxon>
    </lineage>
</organism>
<feature type="domain" description="Cystatin" evidence="3">
    <location>
        <begin position="31"/>
        <end position="96"/>
    </location>
</feature>
<feature type="signal peptide" evidence="2">
    <location>
        <begin position="1"/>
        <end position="15"/>
    </location>
</feature>
<comment type="caution">
    <text evidence="4">The sequence shown here is derived from an EMBL/GenBank/DDBJ whole genome shotgun (WGS) entry which is preliminary data.</text>
</comment>
<evidence type="ECO:0000256" key="2">
    <source>
        <dbReference type="SAM" id="SignalP"/>
    </source>
</evidence>
<evidence type="ECO:0000313" key="4">
    <source>
        <dbReference type="EMBL" id="RHZ12747.1"/>
    </source>
</evidence>
<evidence type="ECO:0000259" key="3">
    <source>
        <dbReference type="Pfam" id="PF00031"/>
    </source>
</evidence>
<feature type="region of interest" description="Disordered" evidence="1">
    <location>
        <begin position="130"/>
        <end position="158"/>
    </location>
</feature>
<reference evidence="4 5" key="1">
    <citation type="submission" date="2018-08" db="EMBL/GenBank/DDBJ databases">
        <title>Aphanomyces genome sequencing and annotation.</title>
        <authorList>
            <person name="Minardi D."/>
            <person name="Oidtmann B."/>
            <person name="Van Der Giezen M."/>
            <person name="Studholme D.J."/>
        </authorList>
    </citation>
    <scope>NUCLEOTIDE SEQUENCE [LARGE SCALE GENOMIC DNA]</scope>
    <source>
        <strain evidence="4 5">197901</strain>
    </source>
</reference>
<feature type="compositionally biased region" description="Polar residues" evidence="1">
    <location>
        <begin position="130"/>
        <end position="151"/>
    </location>
</feature>
<evidence type="ECO:0000256" key="1">
    <source>
        <dbReference type="SAM" id="MobiDB-lite"/>
    </source>
</evidence>
<dbReference type="InterPro" id="IPR018073">
    <property type="entry name" value="Prot_inh_cystat_CS"/>
</dbReference>
<dbReference type="SUPFAM" id="SSF54403">
    <property type="entry name" value="Cystatin/monellin"/>
    <property type="match status" value="1"/>
</dbReference>
<sequence length="185" mass="18826">MKCFALSTLACLVMAATDSQPGIAGGWSTANVDDVKKVYFDAVQQSKASYPSANTTRLCVTEFTSAQSQVVAGINYKLNVNACTVSSANETTASCKCPPSSTKPYVVSLFASLDGVSTISSIDNPLTTTAPPNISSIDKPLTTTAPPNNNVGSSIKSAGTKSSSAPAMGLGFVAACLATAIVSIL</sequence>
<dbReference type="EMBL" id="QUTE01010653">
    <property type="protein sequence ID" value="RHZ12747.1"/>
    <property type="molecule type" value="Genomic_DNA"/>
</dbReference>
<dbReference type="PROSITE" id="PS00287">
    <property type="entry name" value="CYSTATIN"/>
    <property type="match status" value="1"/>
</dbReference>
<dbReference type="CDD" id="cd00042">
    <property type="entry name" value="CY"/>
    <property type="match status" value="1"/>
</dbReference>
<dbReference type="VEuPathDB" id="FungiDB:H257_17970"/>
<gene>
    <name evidence="4" type="ORF">DYB31_003307</name>
</gene>
<dbReference type="InterPro" id="IPR000010">
    <property type="entry name" value="Cystatin_dom"/>
</dbReference>
<keyword evidence="2" id="KW-0732">Signal</keyword>
<dbReference type="Gene3D" id="3.10.450.10">
    <property type="match status" value="1"/>
</dbReference>
<dbReference type="AlphaFoldDB" id="A0A397F6X0"/>
<accession>A0A397F6X0</accession>
<proteinExistence type="predicted"/>
<protein>
    <recommendedName>
        <fullName evidence="3">Cystatin domain-containing protein</fullName>
    </recommendedName>
</protein>
<evidence type="ECO:0000313" key="5">
    <source>
        <dbReference type="Proteomes" id="UP000266196"/>
    </source>
</evidence>
<dbReference type="GO" id="GO:0004869">
    <property type="term" value="F:cysteine-type endopeptidase inhibitor activity"/>
    <property type="evidence" value="ECO:0007669"/>
    <property type="project" value="InterPro"/>
</dbReference>